<dbReference type="Proteomes" id="UP000684084">
    <property type="component" value="Unassembled WGS sequence"/>
</dbReference>
<evidence type="ECO:0000256" key="4">
    <source>
        <dbReference type="ARBA" id="ARBA00022989"/>
    </source>
</evidence>
<evidence type="ECO:0000256" key="2">
    <source>
        <dbReference type="ARBA" id="ARBA00022475"/>
    </source>
</evidence>
<reference evidence="8" key="1">
    <citation type="submission" date="2020-05" db="EMBL/GenBank/DDBJ databases">
        <authorList>
            <person name="Rincon C."/>
            <person name="Sanders R I."/>
            <person name="Robbins C."/>
            <person name="Chaturvedi A."/>
        </authorList>
    </citation>
    <scope>NUCLEOTIDE SEQUENCE</scope>
    <source>
        <strain evidence="8">CHB12</strain>
    </source>
</reference>
<feature type="transmembrane region" description="Helical" evidence="6">
    <location>
        <begin position="16"/>
        <end position="40"/>
    </location>
</feature>
<evidence type="ECO:0000313" key="8">
    <source>
        <dbReference type="EMBL" id="CAB5291311.1"/>
    </source>
</evidence>
<evidence type="ECO:0000256" key="3">
    <source>
        <dbReference type="ARBA" id="ARBA00022692"/>
    </source>
</evidence>
<evidence type="ECO:0000313" key="9">
    <source>
        <dbReference type="Proteomes" id="UP000684084"/>
    </source>
</evidence>
<feature type="transmembrane region" description="Helical" evidence="6">
    <location>
        <begin position="52"/>
        <end position="73"/>
    </location>
</feature>
<accession>A0A916DYB7</accession>
<keyword evidence="5 6" id="KW-0472">Membrane</keyword>
<sequence>MDNLLTIVRDWHCDEFLGITLCFNSIFFLAFFLLDGLAIVEIIRSRRSDGDKLLWVLLILFFQVFGLIAYFFFSDRKRYQRSTWYRNIA</sequence>
<protein>
    <recommendedName>
        <fullName evidence="7">Cardiolipin synthase N-terminal domain-containing protein</fullName>
    </recommendedName>
</protein>
<name>A0A916DYB7_9GLOM</name>
<dbReference type="OrthoDB" id="5193244at2759"/>
<proteinExistence type="predicted"/>
<dbReference type="EMBL" id="CAGKOT010000001">
    <property type="protein sequence ID" value="CAB5291311.1"/>
    <property type="molecule type" value="Genomic_DNA"/>
</dbReference>
<gene>
    <name evidence="8" type="ORF">CHRIB12_LOCUS93</name>
</gene>
<comment type="caution">
    <text evidence="8">The sequence shown here is derived from an EMBL/GenBank/DDBJ whole genome shotgun (WGS) entry which is preliminary data.</text>
</comment>
<evidence type="ECO:0000256" key="6">
    <source>
        <dbReference type="SAM" id="Phobius"/>
    </source>
</evidence>
<dbReference type="AlphaFoldDB" id="A0A916DYB7"/>
<dbReference type="VEuPathDB" id="FungiDB:RhiirFUN_015441"/>
<dbReference type="InterPro" id="IPR027379">
    <property type="entry name" value="CLS_N"/>
</dbReference>
<dbReference type="Pfam" id="PF13396">
    <property type="entry name" value="PLDc_N"/>
    <property type="match status" value="1"/>
</dbReference>
<dbReference type="GO" id="GO:0005886">
    <property type="term" value="C:plasma membrane"/>
    <property type="evidence" value="ECO:0007669"/>
    <property type="project" value="UniProtKB-SubCell"/>
</dbReference>
<organism evidence="8 9">
    <name type="scientific">Rhizophagus irregularis</name>
    <dbReference type="NCBI Taxonomy" id="588596"/>
    <lineage>
        <taxon>Eukaryota</taxon>
        <taxon>Fungi</taxon>
        <taxon>Fungi incertae sedis</taxon>
        <taxon>Mucoromycota</taxon>
        <taxon>Glomeromycotina</taxon>
        <taxon>Glomeromycetes</taxon>
        <taxon>Glomerales</taxon>
        <taxon>Glomeraceae</taxon>
        <taxon>Rhizophagus</taxon>
    </lineage>
</organism>
<evidence type="ECO:0000256" key="1">
    <source>
        <dbReference type="ARBA" id="ARBA00004651"/>
    </source>
</evidence>
<comment type="subcellular location">
    <subcellularLocation>
        <location evidence="1">Cell membrane</location>
        <topology evidence="1">Multi-pass membrane protein</topology>
    </subcellularLocation>
</comment>
<evidence type="ECO:0000259" key="7">
    <source>
        <dbReference type="Pfam" id="PF13396"/>
    </source>
</evidence>
<keyword evidence="4 6" id="KW-1133">Transmembrane helix</keyword>
<evidence type="ECO:0000256" key="5">
    <source>
        <dbReference type="ARBA" id="ARBA00023136"/>
    </source>
</evidence>
<keyword evidence="2" id="KW-1003">Cell membrane</keyword>
<keyword evidence="3 6" id="KW-0812">Transmembrane</keyword>
<feature type="domain" description="Cardiolipin synthase N-terminal" evidence="7">
    <location>
        <begin position="34"/>
        <end position="73"/>
    </location>
</feature>